<evidence type="ECO:0000313" key="4">
    <source>
        <dbReference type="Proteomes" id="UP000267524"/>
    </source>
</evidence>
<comment type="caution">
    <text evidence="3">The sequence shown here is derived from an EMBL/GenBank/DDBJ whole genome shotgun (WGS) entry which is preliminary data.</text>
</comment>
<dbReference type="PROSITE" id="PS50035">
    <property type="entry name" value="PLD"/>
    <property type="match status" value="1"/>
</dbReference>
<keyword evidence="1" id="KW-0472">Membrane</keyword>
<feature type="domain" description="PLD phosphodiesterase" evidence="2">
    <location>
        <begin position="199"/>
        <end position="226"/>
    </location>
</feature>
<proteinExistence type="predicted"/>
<accession>A0A3M7L9J7</accession>
<feature type="transmembrane region" description="Helical" evidence="1">
    <location>
        <begin position="118"/>
        <end position="142"/>
    </location>
</feature>
<dbReference type="Gene3D" id="3.30.870.10">
    <property type="entry name" value="Endonuclease Chain A"/>
    <property type="match status" value="1"/>
</dbReference>
<evidence type="ECO:0000259" key="2">
    <source>
        <dbReference type="PROSITE" id="PS50035"/>
    </source>
</evidence>
<name>A0A3M7L9J7_9FLAO</name>
<evidence type="ECO:0000256" key="1">
    <source>
        <dbReference type="SAM" id="Phobius"/>
    </source>
</evidence>
<reference evidence="3 4" key="1">
    <citation type="submission" date="2018-08" db="EMBL/GenBank/DDBJ databases">
        <title>Chryseobacterium nematophagum: a novel matrix digesting pathogen of nematodes.</title>
        <authorList>
            <person name="Page A."/>
            <person name="Roberts M."/>
            <person name="Felix M.-A."/>
            <person name="Weir W."/>
        </authorList>
    </citation>
    <scope>NUCLEOTIDE SEQUENCE [LARGE SCALE GENOMIC DNA]</scope>
    <source>
        <strain evidence="3 4">JUb275</strain>
    </source>
</reference>
<keyword evidence="1" id="KW-0812">Transmembrane</keyword>
<protein>
    <recommendedName>
        <fullName evidence="2">PLD phosphodiesterase domain-containing protein</fullName>
    </recommendedName>
</protein>
<dbReference type="PANTHER" id="PTHR21248">
    <property type="entry name" value="CARDIOLIPIN SYNTHASE"/>
    <property type="match status" value="1"/>
</dbReference>
<dbReference type="AlphaFoldDB" id="A0A3M7L9J7"/>
<dbReference type="PANTHER" id="PTHR21248:SF22">
    <property type="entry name" value="PHOSPHOLIPASE D"/>
    <property type="match status" value="1"/>
</dbReference>
<gene>
    <name evidence="3" type="ORF">D1632_15130</name>
</gene>
<dbReference type="SUPFAM" id="SSF56024">
    <property type="entry name" value="Phospholipase D/nuclease"/>
    <property type="match status" value="1"/>
</dbReference>
<dbReference type="Pfam" id="PF13091">
    <property type="entry name" value="PLDc_2"/>
    <property type="match status" value="1"/>
</dbReference>
<dbReference type="RefSeq" id="WP_122548046.1">
    <property type="nucleotide sequence ID" value="NZ_QWIV01000014.1"/>
</dbReference>
<feature type="transmembrane region" description="Helical" evidence="1">
    <location>
        <begin position="148"/>
        <end position="165"/>
    </location>
</feature>
<dbReference type="Proteomes" id="UP000267524">
    <property type="component" value="Unassembled WGS sequence"/>
</dbReference>
<keyword evidence="1" id="KW-1133">Transmembrane helix</keyword>
<dbReference type="InterPro" id="IPR001736">
    <property type="entry name" value="PLipase_D/transphosphatidylase"/>
</dbReference>
<sequence>MIPLQNLFLQIFIGKLVLFQIMGTFYNNAVCDIYIGKSAGTKLIQDIRNAKKNVKIVSPYLSPYLIKELIFLHSKGIDINLITTDEIEDFYGTEKNINKLIVQHRYVDEEAKAARDSLINFSGTLLFSMIGLILVLVSLIYFLKVWNLAYGFIIVALLFLVRDFIVRQIKTKKIYHYTYKQLFPFKVYISPNSNGMSFNRTFIHSKIYVVDDEIAYMGSLNFTAKGVKENHETRIRTTDPNAVSKTVEEVNHLFFNSNLVERDIQFWGSQLYDEPIN</sequence>
<dbReference type="GO" id="GO:0032049">
    <property type="term" value="P:cardiolipin biosynthetic process"/>
    <property type="evidence" value="ECO:0007669"/>
    <property type="project" value="UniProtKB-ARBA"/>
</dbReference>
<dbReference type="EMBL" id="QWIV01000014">
    <property type="protein sequence ID" value="RMZ58899.1"/>
    <property type="molecule type" value="Genomic_DNA"/>
</dbReference>
<keyword evidence="4" id="KW-1185">Reference proteome</keyword>
<organism evidence="3 4">
    <name type="scientific">Chryseobacterium nematophagum</name>
    <dbReference type="NCBI Taxonomy" id="2305228"/>
    <lineage>
        <taxon>Bacteria</taxon>
        <taxon>Pseudomonadati</taxon>
        <taxon>Bacteroidota</taxon>
        <taxon>Flavobacteriia</taxon>
        <taxon>Flavobacteriales</taxon>
        <taxon>Weeksellaceae</taxon>
        <taxon>Chryseobacterium group</taxon>
        <taxon>Chryseobacterium</taxon>
    </lineage>
</organism>
<evidence type="ECO:0000313" key="3">
    <source>
        <dbReference type="EMBL" id="RMZ58899.1"/>
    </source>
</evidence>
<dbReference type="GO" id="GO:0030572">
    <property type="term" value="F:phosphatidyltransferase activity"/>
    <property type="evidence" value="ECO:0007669"/>
    <property type="project" value="UniProtKB-ARBA"/>
</dbReference>
<dbReference type="InterPro" id="IPR025202">
    <property type="entry name" value="PLD-like_dom"/>
</dbReference>